<dbReference type="Pfam" id="PF13410">
    <property type="entry name" value="GST_C_2"/>
    <property type="match status" value="1"/>
</dbReference>
<dbReference type="Pfam" id="PF02798">
    <property type="entry name" value="GST_N"/>
    <property type="match status" value="1"/>
</dbReference>
<dbReference type="InterPro" id="IPR036249">
    <property type="entry name" value="Thioredoxin-like_sf"/>
</dbReference>
<name>A0ABP0IWF0_9DINO</name>
<evidence type="ECO:0000313" key="5">
    <source>
        <dbReference type="EMBL" id="CAK9006415.1"/>
    </source>
</evidence>
<proteinExistence type="inferred from homology"/>
<dbReference type="PROSITE" id="PS50404">
    <property type="entry name" value="GST_NTER"/>
    <property type="match status" value="1"/>
</dbReference>
<dbReference type="InterPro" id="IPR010987">
    <property type="entry name" value="Glutathione-S-Trfase_C-like"/>
</dbReference>
<protein>
    <submittedName>
        <fullName evidence="5">Disulfide-bond oxidoreductase YfcG (GSH-dependent disulfide-bond oxidoreductase YfcG) (GST N1-1) (GST-like protein YfcG) (Organic hydroperoxidase)</fullName>
    </submittedName>
</protein>
<feature type="compositionally biased region" description="Low complexity" evidence="2">
    <location>
        <begin position="88"/>
        <end position="101"/>
    </location>
</feature>
<feature type="region of interest" description="Disordered" evidence="2">
    <location>
        <begin position="86"/>
        <end position="136"/>
    </location>
</feature>
<feature type="domain" description="GST N-terminal" evidence="3">
    <location>
        <begin position="613"/>
        <end position="696"/>
    </location>
</feature>
<comment type="caution">
    <text evidence="5">The sequence shown here is derived from an EMBL/GenBank/DDBJ whole genome shotgun (WGS) entry which is preliminary data.</text>
</comment>
<evidence type="ECO:0000313" key="6">
    <source>
        <dbReference type="Proteomes" id="UP001642464"/>
    </source>
</evidence>
<evidence type="ECO:0000259" key="4">
    <source>
        <dbReference type="PROSITE" id="PS50405"/>
    </source>
</evidence>
<feature type="compositionally biased region" description="Basic and acidic residues" evidence="2">
    <location>
        <begin position="117"/>
        <end position="136"/>
    </location>
</feature>
<sequence length="831" mass="93370">MDFFHSYELVSGRLAALPLLRQELTEKSNSSSKDSLTLFRDAEALRQRLLGEASNELQDLRSEFSQQKEVLSEMLREASAETSQLRQSLEISESEAASSLEATRESLAEAQQSQGRLRSELRSQQERSKRAERELEQTHAECQELLSSASVRDSRVEVAQALLESRVQNLQEQLEGLRAEAEAARAAEEEQRNQAQAAEARYQECEEQLKAKSQELCEQKQDFELQLHNLQEDLKSAQKSGSLEAEHRESVSAAQQKMKEAQQEVQVALAERQAAEEQAQKALRRAEAAEEELARLKADALNFHEAEKELREKAQEAQSSCDSHKQLIRALQQSMAEQKQEVDQELESLRKQLAETTPVRTLSGSSRTLLREEADLPEDQDPEIKEEDEEVSKASKEPEKMELEVEGDAEASSLLDQLDSLASTPGVRAKNSAVPEAAGHEEVAQLWDRINYLERRCRTLQKKLDARPIIYQAPTGYGPLNLEAGGEVIGRVSWEPWLQEVTGSVARRLHLPQGSEHRVASVAAPLCQAIEVPLRNFTQRLLRRDRWFWVFYVHLLLLYAIAASCIARSSNPVSPAECVDARLHQLQAAEGLSLRATETRALVDDKARGVAKAPGFCCLIYATQNGWKLPILFEEMQSPYDWCLVDFEKNEQKSEAFLKINPNGRIPALIDRQAGVTVAESGAILEYLCEVLKSPLLPPKDTNLQRHLQCKQWLYWQVSGQGPMLGQSMYFNRIAATKGQRDDFAIARFGNEAQRCLKMLDEQLLQTGGPFILGQEISVVDVACFPYAASAYWACVDISEMPHLKAWLTTLHEQIISELGANAAQFSIPKS</sequence>
<dbReference type="SFLD" id="SFLDG00358">
    <property type="entry name" value="Main_(cytGST)"/>
    <property type="match status" value="1"/>
</dbReference>
<evidence type="ECO:0000256" key="2">
    <source>
        <dbReference type="SAM" id="MobiDB-lite"/>
    </source>
</evidence>
<organism evidence="5 6">
    <name type="scientific">Durusdinium trenchii</name>
    <dbReference type="NCBI Taxonomy" id="1381693"/>
    <lineage>
        <taxon>Eukaryota</taxon>
        <taxon>Sar</taxon>
        <taxon>Alveolata</taxon>
        <taxon>Dinophyceae</taxon>
        <taxon>Suessiales</taxon>
        <taxon>Symbiodiniaceae</taxon>
        <taxon>Durusdinium</taxon>
    </lineage>
</organism>
<feature type="compositionally biased region" description="Acidic residues" evidence="2">
    <location>
        <begin position="375"/>
        <end position="390"/>
    </location>
</feature>
<dbReference type="PANTHER" id="PTHR44051">
    <property type="entry name" value="GLUTATHIONE S-TRANSFERASE-RELATED"/>
    <property type="match status" value="1"/>
</dbReference>
<feature type="region of interest" description="Disordered" evidence="2">
    <location>
        <begin position="357"/>
        <end position="411"/>
    </location>
</feature>
<dbReference type="CDD" id="cd03048">
    <property type="entry name" value="GST_N_Ure2p_like"/>
    <property type="match status" value="1"/>
</dbReference>
<dbReference type="Gene3D" id="1.20.1050.10">
    <property type="match status" value="1"/>
</dbReference>
<feature type="region of interest" description="Disordered" evidence="2">
    <location>
        <begin position="235"/>
        <end position="261"/>
    </location>
</feature>
<feature type="compositionally biased region" description="Polar residues" evidence="2">
    <location>
        <begin position="357"/>
        <end position="368"/>
    </location>
</feature>
<evidence type="ECO:0000256" key="1">
    <source>
        <dbReference type="ARBA" id="ARBA00007409"/>
    </source>
</evidence>
<accession>A0ABP0IWF0</accession>
<dbReference type="InterPro" id="IPR036282">
    <property type="entry name" value="Glutathione-S-Trfase_C_sf"/>
</dbReference>
<dbReference type="PANTHER" id="PTHR44051:SF8">
    <property type="entry name" value="GLUTATHIONE S-TRANSFERASE GSTA"/>
    <property type="match status" value="1"/>
</dbReference>
<dbReference type="PROSITE" id="PS50405">
    <property type="entry name" value="GST_CTER"/>
    <property type="match status" value="1"/>
</dbReference>
<feature type="domain" description="GST C-terminal" evidence="4">
    <location>
        <begin position="703"/>
        <end position="831"/>
    </location>
</feature>
<feature type="compositionally biased region" description="Basic and acidic residues" evidence="2">
    <location>
        <begin position="391"/>
        <end position="403"/>
    </location>
</feature>
<dbReference type="InterPro" id="IPR004045">
    <property type="entry name" value="Glutathione_S-Trfase_N"/>
</dbReference>
<dbReference type="Gene3D" id="3.40.30.10">
    <property type="entry name" value="Glutaredoxin"/>
    <property type="match status" value="1"/>
</dbReference>
<dbReference type="InterPro" id="IPR040079">
    <property type="entry name" value="Glutathione_S-Trfase"/>
</dbReference>
<evidence type="ECO:0000259" key="3">
    <source>
        <dbReference type="PROSITE" id="PS50404"/>
    </source>
</evidence>
<gene>
    <name evidence="5" type="ORF">SCF082_LOCUS9010</name>
</gene>
<dbReference type="SUPFAM" id="SSF47616">
    <property type="entry name" value="GST C-terminal domain-like"/>
    <property type="match status" value="1"/>
</dbReference>
<dbReference type="Proteomes" id="UP001642464">
    <property type="component" value="Unassembled WGS sequence"/>
</dbReference>
<dbReference type="SFLD" id="SFLDS00019">
    <property type="entry name" value="Glutathione_Transferase_(cytos"/>
    <property type="match status" value="1"/>
</dbReference>
<reference evidence="5 6" key="1">
    <citation type="submission" date="2024-02" db="EMBL/GenBank/DDBJ databases">
        <authorList>
            <person name="Chen Y."/>
            <person name="Shah S."/>
            <person name="Dougan E. K."/>
            <person name="Thang M."/>
            <person name="Chan C."/>
        </authorList>
    </citation>
    <scope>NUCLEOTIDE SEQUENCE [LARGE SCALE GENOMIC DNA]</scope>
</reference>
<comment type="similarity">
    <text evidence="1">Belongs to the GST superfamily.</text>
</comment>
<dbReference type="EMBL" id="CAXAMM010005202">
    <property type="protein sequence ID" value="CAK9006415.1"/>
    <property type="molecule type" value="Genomic_DNA"/>
</dbReference>
<keyword evidence="6" id="KW-1185">Reference proteome</keyword>
<dbReference type="SUPFAM" id="SSF52833">
    <property type="entry name" value="Thioredoxin-like"/>
    <property type="match status" value="1"/>
</dbReference>